<protein>
    <recommendedName>
        <fullName evidence="3">Accumulation of dyads involved protein</fullName>
    </recommendedName>
</protein>
<dbReference type="EMBL" id="OX365768">
    <property type="protein sequence ID" value="CAI4035141.1"/>
    <property type="molecule type" value="Genomic_DNA"/>
</dbReference>
<dbReference type="RefSeq" id="XP_056078261.1">
    <property type="nucleotide sequence ID" value="XM_056224332.1"/>
</dbReference>
<accession>A0AA35IQQ4</accession>
<organism evidence="1 2">
    <name type="scientific">Saccharomyces mikatae IFO 1815</name>
    <dbReference type="NCBI Taxonomy" id="226126"/>
    <lineage>
        <taxon>Eukaryota</taxon>
        <taxon>Fungi</taxon>
        <taxon>Dikarya</taxon>
        <taxon>Ascomycota</taxon>
        <taxon>Saccharomycotina</taxon>
        <taxon>Saccharomycetes</taxon>
        <taxon>Saccharomycetales</taxon>
        <taxon>Saccharomycetaceae</taxon>
        <taxon>Saccharomyces</taxon>
    </lineage>
</organism>
<keyword evidence="2" id="KW-1185">Reference proteome</keyword>
<dbReference type="GeneID" id="80919995"/>
<dbReference type="Proteomes" id="UP001161438">
    <property type="component" value="Chromosome 12"/>
</dbReference>
<name>A0AA35IQQ4_SACMI</name>
<gene>
    <name evidence="1" type="primary">SMKI12G2810</name>
    <name evidence="1" type="ORF">SMKI_12G2810</name>
</gene>
<sequence>MNMDFDYQTFSKSSRKEFKKAVKTILNLQEYDGDLMRNFLALHIPYHVLFYDLAIMKKRSPLRIQTNHLLKEALSKILNFNLSMGPKHIIKILKKEKVDPETTRKLELVLYIKLFQGVFAHIDKNYNLAFQSFRWCLQFIAYSKKARLFASIADEKIRNFFELCELFVSLLCCHCFLVDLKENETLVGNNLSNFIKRQNTNYSHDFELNEEKRSLQWHWSLDEIDVIEALYCAAFDAMDRFSLKLSKINENFVLSHFFQCCAEIEEMLAILRSKIWECECDAFGPRIGLLVNSDHINEAIQKNILSITLKLKNDPQIICCLNKILESLLLSPGVQFKVIQFFYVVKLYYMQDDEFSSETPSETDNLTIECLSVVENLIDACESPDEVSKFRLPRMLLTTIQGKLLVAEKVSEDNDSSESLDNYHPHIYQFKHPRIIIDKMKSKLKEKLHLDSSKDLETDDYWIEFWKYCYEDNIGNLPDILLCIYEAFIDPLS</sequence>
<evidence type="ECO:0000313" key="2">
    <source>
        <dbReference type="Proteomes" id="UP001161438"/>
    </source>
</evidence>
<reference evidence="1" key="1">
    <citation type="submission" date="2022-10" db="EMBL/GenBank/DDBJ databases">
        <authorList>
            <person name="Byrne P K."/>
        </authorList>
    </citation>
    <scope>NUCLEOTIDE SEQUENCE</scope>
    <source>
        <strain evidence="1">IFO1815</strain>
    </source>
</reference>
<proteinExistence type="predicted"/>
<evidence type="ECO:0008006" key="3">
    <source>
        <dbReference type="Google" id="ProtNLM"/>
    </source>
</evidence>
<evidence type="ECO:0000313" key="1">
    <source>
        <dbReference type="EMBL" id="CAI4035141.1"/>
    </source>
</evidence>
<dbReference type="AlphaFoldDB" id="A0AA35IQQ4"/>